<dbReference type="AlphaFoldDB" id="A0AAX3N8V1"/>
<evidence type="ECO:0000313" key="1">
    <source>
        <dbReference type="EMBL" id="WDI79301.1"/>
    </source>
</evidence>
<sequence>MTEIENIFNIEKKILIKKMSFIRKNYLDIKFFENISIKKDKIIYINNNICIFFLNKKELIYFDIFLKKKYCLYSQVFLKEKKIVIENFKFEEGNKKLLNILKIIYEDYKKKIKGFLVNYKKKIKKLSKNINIFNIENKKITFSYDKFLIEGKNFFNSKLKSFL</sequence>
<protein>
    <submittedName>
        <fullName evidence="1">Uncharacterized protein</fullName>
    </submittedName>
</protein>
<organism evidence="1 2">
    <name type="scientific">Candidatus Vidania fulgoroideorum</name>
    <dbReference type="NCBI Taxonomy" id="881286"/>
    <lineage>
        <taxon>Bacteria</taxon>
        <taxon>Pseudomonadati</taxon>
        <taxon>Pseudomonadota</taxon>
        <taxon>Betaproteobacteria</taxon>
        <taxon>Candidatus Vidania</taxon>
    </lineage>
</organism>
<dbReference type="Proteomes" id="UP001222373">
    <property type="component" value="Chromosome"/>
</dbReference>
<dbReference type="EMBL" id="CP110500">
    <property type="protein sequence ID" value="WDI79301.1"/>
    <property type="molecule type" value="Genomic_DNA"/>
</dbReference>
<accession>A0AAX3N8V1</accession>
<evidence type="ECO:0000313" key="2">
    <source>
        <dbReference type="Proteomes" id="UP001222373"/>
    </source>
</evidence>
<reference evidence="1" key="1">
    <citation type="submission" date="2022-11" db="EMBL/GenBank/DDBJ databases">
        <title>Genomic comparisons reveal selection pressure and functional variation between nutritional endosymbionts of cave-adapted and epigean Hawaiian planthoppers.</title>
        <authorList>
            <person name="Gossett J.M."/>
            <person name="Porter M.L."/>
            <person name="Vasquez Y."/>
            <person name="Bennett G.M."/>
            <person name="Chong R.A."/>
        </authorList>
    </citation>
    <scope>NUCLEOTIDE SEQUENCE</scope>
    <source>
        <strain evidence="1">OPOL2</strain>
    </source>
</reference>
<name>A0AAX3N8V1_9PROT</name>
<proteinExistence type="predicted"/>
<gene>
    <name evidence="1" type="ORF">ONB67_00340</name>
</gene>